<dbReference type="EMBL" id="MU860440">
    <property type="protein sequence ID" value="KAK4233959.1"/>
    <property type="molecule type" value="Genomic_DNA"/>
</dbReference>
<dbReference type="GO" id="GO:0016747">
    <property type="term" value="F:acyltransferase activity, transferring groups other than amino-acyl groups"/>
    <property type="evidence" value="ECO:0007669"/>
    <property type="project" value="InterPro"/>
</dbReference>
<evidence type="ECO:0000259" key="1">
    <source>
        <dbReference type="PROSITE" id="PS51186"/>
    </source>
</evidence>
<dbReference type="InterPro" id="IPR050276">
    <property type="entry name" value="MshD_Acetyltransferase"/>
</dbReference>
<keyword evidence="3" id="KW-1185">Reference proteome</keyword>
<name>A0AAN7HAL3_9PEZI</name>
<dbReference type="AlphaFoldDB" id="A0AAN7HAL3"/>
<dbReference type="Proteomes" id="UP001303760">
    <property type="component" value="Unassembled WGS sequence"/>
</dbReference>
<reference evidence="2" key="2">
    <citation type="submission" date="2023-05" db="EMBL/GenBank/DDBJ databases">
        <authorList>
            <consortium name="Lawrence Berkeley National Laboratory"/>
            <person name="Steindorff A."/>
            <person name="Hensen N."/>
            <person name="Bonometti L."/>
            <person name="Westerberg I."/>
            <person name="Brannstrom I.O."/>
            <person name="Guillou S."/>
            <person name="Cros-Aarteil S."/>
            <person name="Calhoun S."/>
            <person name="Haridas S."/>
            <person name="Kuo A."/>
            <person name="Mondo S."/>
            <person name="Pangilinan J."/>
            <person name="Riley R."/>
            <person name="Labutti K."/>
            <person name="Andreopoulos B."/>
            <person name="Lipzen A."/>
            <person name="Chen C."/>
            <person name="Yanf M."/>
            <person name="Daum C."/>
            <person name="Ng V."/>
            <person name="Clum A."/>
            <person name="Ohm R."/>
            <person name="Martin F."/>
            <person name="Silar P."/>
            <person name="Natvig D."/>
            <person name="Lalanne C."/>
            <person name="Gautier V."/>
            <person name="Ament-Velasquez S.L."/>
            <person name="Kruys A."/>
            <person name="Hutchinson M.I."/>
            <person name="Powell A.J."/>
            <person name="Barry K."/>
            <person name="Miller A.N."/>
            <person name="Grigoriev I.V."/>
            <person name="Debuchy R."/>
            <person name="Gladieux P."/>
            <person name="Thoren M.H."/>
            <person name="Johannesson H."/>
        </authorList>
    </citation>
    <scope>NUCLEOTIDE SEQUENCE</scope>
    <source>
        <strain evidence="2">CBS 532.94</strain>
    </source>
</reference>
<dbReference type="Gene3D" id="3.40.630.30">
    <property type="match status" value="1"/>
</dbReference>
<gene>
    <name evidence="2" type="ORF">C8A03DRAFT_47603</name>
</gene>
<comment type="caution">
    <text evidence="2">The sequence shown here is derived from an EMBL/GenBank/DDBJ whole genome shotgun (WGS) entry which is preliminary data.</text>
</comment>
<accession>A0AAN7HAL3</accession>
<organism evidence="2 3">
    <name type="scientific">Achaetomium macrosporum</name>
    <dbReference type="NCBI Taxonomy" id="79813"/>
    <lineage>
        <taxon>Eukaryota</taxon>
        <taxon>Fungi</taxon>
        <taxon>Dikarya</taxon>
        <taxon>Ascomycota</taxon>
        <taxon>Pezizomycotina</taxon>
        <taxon>Sordariomycetes</taxon>
        <taxon>Sordariomycetidae</taxon>
        <taxon>Sordariales</taxon>
        <taxon>Chaetomiaceae</taxon>
        <taxon>Achaetomium</taxon>
    </lineage>
</organism>
<dbReference type="Pfam" id="PF00583">
    <property type="entry name" value="Acetyltransf_1"/>
    <property type="match status" value="1"/>
</dbReference>
<evidence type="ECO:0000313" key="3">
    <source>
        <dbReference type="Proteomes" id="UP001303760"/>
    </source>
</evidence>
<sequence>MTINTNNIHFRVATPEDAPRIYRLVQSAYRGEESKQCWTTARDLLSGDRIDIAGIIAKINDPDSVILLATDIDTLGADLVGCCEVTRGTSQLAYFGLLAVSPCRQGGGIGKQVLAYAEDYSRRIWGVRRLELTVVWIRTELIQWYMRRGYRKIGETPFPHEELENIKGAALRQNLYLDVMAKDLGGSSSVAGEETPSKAEM</sequence>
<dbReference type="PROSITE" id="PS51186">
    <property type="entry name" value="GNAT"/>
    <property type="match status" value="1"/>
</dbReference>
<dbReference type="SUPFAM" id="SSF55729">
    <property type="entry name" value="Acyl-CoA N-acyltransferases (Nat)"/>
    <property type="match status" value="1"/>
</dbReference>
<evidence type="ECO:0000313" key="2">
    <source>
        <dbReference type="EMBL" id="KAK4233959.1"/>
    </source>
</evidence>
<dbReference type="PANTHER" id="PTHR43617:SF9">
    <property type="entry name" value="GNAT FAMILY ACETYLTRANSFERASE"/>
    <property type="match status" value="1"/>
</dbReference>
<dbReference type="InterPro" id="IPR016181">
    <property type="entry name" value="Acyl_CoA_acyltransferase"/>
</dbReference>
<dbReference type="PANTHER" id="PTHR43617">
    <property type="entry name" value="L-AMINO ACID N-ACETYLTRANSFERASE"/>
    <property type="match status" value="1"/>
</dbReference>
<reference evidence="2" key="1">
    <citation type="journal article" date="2023" name="Mol. Phylogenet. Evol.">
        <title>Genome-scale phylogeny and comparative genomics of the fungal order Sordariales.</title>
        <authorList>
            <person name="Hensen N."/>
            <person name="Bonometti L."/>
            <person name="Westerberg I."/>
            <person name="Brannstrom I.O."/>
            <person name="Guillou S."/>
            <person name="Cros-Aarteil S."/>
            <person name="Calhoun S."/>
            <person name="Haridas S."/>
            <person name="Kuo A."/>
            <person name="Mondo S."/>
            <person name="Pangilinan J."/>
            <person name="Riley R."/>
            <person name="LaButti K."/>
            <person name="Andreopoulos B."/>
            <person name="Lipzen A."/>
            <person name="Chen C."/>
            <person name="Yan M."/>
            <person name="Daum C."/>
            <person name="Ng V."/>
            <person name="Clum A."/>
            <person name="Steindorff A."/>
            <person name="Ohm R.A."/>
            <person name="Martin F."/>
            <person name="Silar P."/>
            <person name="Natvig D.O."/>
            <person name="Lalanne C."/>
            <person name="Gautier V."/>
            <person name="Ament-Velasquez S.L."/>
            <person name="Kruys A."/>
            <person name="Hutchinson M.I."/>
            <person name="Powell A.J."/>
            <person name="Barry K."/>
            <person name="Miller A.N."/>
            <person name="Grigoriev I.V."/>
            <person name="Debuchy R."/>
            <person name="Gladieux P."/>
            <person name="Hiltunen Thoren M."/>
            <person name="Johannesson H."/>
        </authorList>
    </citation>
    <scope>NUCLEOTIDE SEQUENCE</scope>
    <source>
        <strain evidence="2">CBS 532.94</strain>
    </source>
</reference>
<feature type="domain" description="N-acetyltransferase" evidence="1">
    <location>
        <begin position="8"/>
        <end position="178"/>
    </location>
</feature>
<proteinExistence type="predicted"/>
<protein>
    <submittedName>
        <fullName evidence="2">Acyl-CoA N-acyltransferase</fullName>
    </submittedName>
</protein>
<dbReference type="InterPro" id="IPR000182">
    <property type="entry name" value="GNAT_dom"/>
</dbReference>